<evidence type="ECO:0000256" key="1">
    <source>
        <dbReference type="ARBA" id="ARBA00022729"/>
    </source>
</evidence>
<dbReference type="PANTHER" id="PTHR30006:SF25">
    <property type="entry name" value="PHOSPHOGLYCERATE TRANSPORT REGULATORY PROTEIN PGTC"/>
    <property type="match status" value="1"/>
</dbReference>
<dbReference type="OrthoDB" id="8673316at2"/>
<organism evidence="3 4">
    <name type="scientific">Marinomonas communis</name>
    <dbReference type="NCBI Taxonomy" id="28254"/>
    <lineage>
        <taxon>Bacteria</taxon>
        <taxon>Pseudomonadati</taxon>
        <taxon>Pseudomonadota</taxon>
        <taxon>Gammaproteobacteria</taxon>
        <taxon>Oceanospirillales</taxon>
        <taxon>Oceanospirillaceae</taxon>
        <taxon>Marinomonas</taxon>
    </lineage>
</organism>
<feature type="chain" id="PRO_5020249834" evidence="2">
    <location>
        <begin position="21"/>
        <end position="355"/>
    </location>
</feature>
<dbReference type="Pfam" id="PF13343">
    <property type="entry name" value="SBP_bac_6"/>
    <property type="match status" value="1"/>
</dbReference>
<dbReference type="Proteomes" id="UP000295729">
    <property type="component" value="Unassembled WGS sequence"/>
</dbReference>
<proteinExistence type="predicted"/>
<evidence type="ECO:0000313" key="4">
    <source>
        <dbReference type="Proteomes" id="UP000295729"/>
    </source>
</evidence>
<dbReference type="RefSeq" id="WP_133560127.1">
    <property type="nucleotide sequence ID" value="NZ_SNZA01000001.1"/>
</dbReference>
<sequence>MKPLLLSLLLLVSLCPIANAEQSNTLPSEESNPVELNIWGAANFDAIEPLLKAYQAQFPEITIVYVEHSSLELFNRVLSLRPADKKPDVLMSPAMDLQFKLVNDGYAKPYQSEVTDALPNWAKWRDEAFGFTFEPIVMVINQDILGHRAMPESREALLSLIREQSPLVQGKIGLSDIETVGLGYLTWFHDSQQSRTYGRLLEAFGSHHAQLYPNSSAMLQALLRGEIFIAYNVLGSYAFEWSQTYPWIKTVMPTDYTSAVMRTAFIFREAKNLQQAQSFIDFLLSDDGQTVLAQASSLIPLSENAVGPNSLLEIRRKPHGIFRPIVFGLPLLVQTDQAKRALLLEEWRHAMRTAP</sequence>
<dbReference type="AlphaFoldDB" id="A0A4R6XBP1"/>
<protein>
    <submittedName>
        <fullName evidence="3">Iron(III) transport system substrate-binding protein</fullName>
    </submittedName>
</protein>
<evidence type="ECO:0000256" key="2">
    <source>
        <dbReference type="SAM" id="SignalP"/>
    </source>
</evidence>
<reference evidence="3 4" key="1">
    <citation type="submission" date="2019-03" db="EMBL/GenBank/DDBJ databases">
        <title>Genomic Encyclopedia of Type Strains, Phase IV (KMG-IV): sequencing the most valuable type-strain genomes for metagenomic binning, comparative biology and taxonomic classification.</title>
        <authorList>
            <person name="Goeker M."/>
        </authorList>
    </citation>
    <scope>NUCLEOTIDE SEQUENCE [LARGE SCALE GENOMIC DNA]</scope>
    <source>
        <strain evidence="3 4">DSM 5604</strain>
    </source>
</reference>
<name>A0A4R6XBP1_9GAMM</name>
<accession>A0A4R6XBP1</accession>
<gene>
    <name evidence="3" type="ORF">C8D85_0885</name>
</gene>
<comment type="caution">
    <text evidence="3">The sequence shown here is derived from an EMBL/GenBank/DDBJ whole genome shotgun (WGS) entry which is preliminary data.</text>
</comment>
<feature type="signal peptide" evidence="2">
    <location>
        <begin position="1"/>
        <end position="20"/>
    </location>
</feature>
<dbReference type="GO" id="GO:0030288">
    <property type="term" value="C:outer membrane-bounded periplasmic space"/>
    <property type="evidence" value="ECO:0007669"/>
    <property type="project" value="TreeGrafter"/>
</dbReference>
<dbReference type="EMBL" id="SNZA01000001">
    <property type="protein sequence ID" value="TDR15519.1"/>
    <property type="molecule type" value="Genomic_DNA"/>
</dbReference>
<dbReference type="Gene3D" id="3.40.190.10">
    <property type="entry name" value="Periplasmic binding protein-like II"/>
    <property type="match status" value="2"/>
</dbReference>
<evidence type="ECO:0000313" key="3">
    <source>
        <dbReference type="EMBL" id="TDR15519.1"/>
    </source>
</evidence>
<keyword evidence="1 2" id="KW-0732">Signal</keyword>
<dbReference type="PANTHER" id="PTHR30006">
    <property type="entry name" value="THIAMINE-BINDING PERIPLASMIC PROTEIN-RELATED"/>
    <property type="match status" value="1"/>
</dbReference>
<dbReference type="SUPFAM" id="SSF53850">
    <property type="entry name" value="Periplasmic binding protein-like II"/>
    <property type="match status" value="1"/>
</dbReference>
<keyword evidence="4" id="KW-1185">Reference proteome</keyword>